<dbReference type="GO" id="GO:0043565">
    <property type="term" value="F:sequence-specific DNA binding"/>
    <property type="evidence" value="ECO:0007669"/>
    <property type="project" value="InterPro"/>
</dbReference>
<proteinExistence type="predicted"/>
<evidence type="ECO:0000256" key="1">
    <source>
        <dbReference type="ARBA" id="ARBA00023015"/>
    </source>
</evidence>
<dbReference type="Pfam" id="PF12833">
    <property type="entry name" value="HTH_18"/>
    <property type="match status" value="1"/>
</dbReference>
<dbReference type="Proteomes" id="UP000284120">
    <property type="component" value="Unassembled WGS sequence"/>
</dbReference>
<dbReference type="SMART" id="SM00342">
    <property type="entry name" value="HTH_ARAC"/>
    <property type="match status" value="1"/>
</dbReference>
<gene>
    <name evidence="5" type="ORF">DPV69_00530</name>
</gene>
<dbReference type="AlphaFoldDB" id="A0A443Z003"/>
<dbReference type="RefSeq" id="WP_113645304.1">
    <property type="nucleotide sequence ID" value="NZ_QMHN01000001.1"/>
</dbReference>
<evidence type="ECO:0000256" key="2">
    <source>
        <dbReference type="ARBA" id="ARBA00023125"/>
    </source>
</evidence>
<dbReference type="Gene3D" id="1.10.10.60">
    <property type="entry name" value="Homeodomain-like"/>
    <property type="match status" value="2"/>
</dbReference>
<dbReference type="PANTHER" id="PTHR43280">
    <property type="entry name" value="ARAC-FAMILY TRANSCRIPTIONAL REGULATOR"/>
    <property type="match status" value="1"/>
</dbReference>
<comment type="caution">
    <text evidence="5">The sequence shown here is derived from an EMBL/GenBank/DDBJ whole genome shotgun (WGS) entry which is preliminary data.</text>
</comment>
<sequence length="285" mass="33291">MKVRRVLANGNVVEYEKMGAQHLHLSTEAFHIRIVFNERQDILIGTRKFSIFPDCLAIIPPTYNGQCIIEADAPVHSLAITLAANFMATFLKKQYLLQKQWHEETIFDFSEAIIIPMSTDMKQNFRHLWEKTIALNTQEALLNEYISQFLLDYINGHCKRFSAEQKRLPFTRLSTKTDIAKRLLLAKEYISNNYNQKFHICDVANYCCLSENHLLRTFKEMFGITPYQYLALIRLSRAKSYLEKGTCTINEIVIMIGFESVSTFIKLFKATFKLTPLQYRKYTQQ</sequence>
<evidence type="ECO:0000256" key="3">
    <source>
        <dbReference type="ARBA" id="ARBA00023163"/>
    </source>
</evidence>
<dbReference type="EMBL" id="SAYW01000001">
    <property type="protein sequence ID" value="RWU09866.1"/>
    <property type="molecule type" value="Genomic_DNA"/>
</dbReference>
<dbReference type="PROSITE" id="PS01124">
    <property type="entry name" value="HTH_ARAC_FAMILY_2"/>
    <property type="match status" value="1"/>
</dbReference>
<evidence type="ECO:0000313" key="6">
    <source>
        <dbReference type="Proteomes" id="UP000284120"/>
    </source>
</evidence>
<evidence type="ECO:0000313" key="5">
    <source>
        <dbReference type="EMBL" id="RWU09866.1"/>
    </source>
</evidence>
<dbReference type="InterPro" id="IPR009057">
    <property type="entry name" value="Homeodomain-like_sf"/>
</dbReference>
<dbReference type="PRINTS" id="PR00032">
    <property type="entry name" value="HTHARAC"/>
</dbReference>
<dbReference type="OrthoDB" id="642439at2"/>
<dbReference type="SUPFAM" id="SSF46689">
    <property type="entry name" value="Homeodomain-like"/>
    <property type="match status" value="2"/>
</dbReference>
<evidence type="ECO:0000259" key="4">
    <source>
        <dbReference type="PROSITE" id="PS01124"/>
    </source>
</evidence>
<accession>A0A443Z003</accession>
<dbReference type="PANTHER" id="PTHR43280:SF2">
    <property type="entry name" value="HTH-TYPE TRANSCRIPTIONAL REGULATOR EXSA"/>
    <property type="match status" value="1"/>
</dbReference>
<keyword evidence="1" id="KW-0805">Transcription regulation</keyword>
<organism evidence="5 6">
    <name type="scientific">Pedobacter chitinilyticus</name>
    <dbReference type="NCBI Taxonomy" id="2233776"/>
    <lineage>
        <taxon>Bacteria</taxon>
        <taxon>Pseudomonadati</taxon>
        <taxon>Bacteroidota</taxon>
        <taxon>Sphingobacteriia</taxon>
        <taxon>Sphingobacteriales</taxon>
        <taxon>Sphingobacteriaceae</taxon>
        <taxon>Pedobacter</taxon>
    </lineage>
</organism>
<reference evidence="5 6" key="1">
    <citation type="submission" date="2018-06" db="EMBL/GenBank/DDBJ databases">
        <title>Pedobacter endophyticus sp. nov., an endophytic bacterium isolated from a leaf of Triticum aestivum.</title>
        <authorList>
            <person name="Zhang L."/>
        </authorList>
    </citation>
    <scope>NUCLEOTIDE SEQUENCE [LARGE SCALE GENOMIC DNA]</scope>
    <source>
        <strain evidence="5 6">CM134L-2</strain>
    </source>
</reference>
<protein>
    <submittedName>
        <fullName evidence="5">AraC family transcriptional regulator</fullName>
    </submittedName>
</protein>
<dbReference type="GO" id="GO:0003700">
    <property type="term" value="F:DNA-binding transcription factor activity"/>
    <property type="evidence" value="ECO:0007669"/>
    <property type="project" value="InterPro"/>
</dbReference>
<keyword evidence="6" id="KW-1185">Reference proteome</keyword>
<name>A0A443Z003_9SPHI</name>
<dbReference type="InterPro" id="IPR018060">
    <property type="entry name" value="HTH_AraC"/>
</dbReference>
<keyword evidence="2" id="KW-0238">DNA-binding</keyword>
<feature type="domain" description="HTH araC/xylS-type" evidence="4">
    <location>
        <begin position="184"/>
        <end position="282"/>
    </location>
</feature>
<dbReference type="InterPro" id="IPR020449">
    <property type="entry name" value="Tscrpt_reg_AraC-type_HTH"/>
</dbReference>
<keyword evidence="3" id="KW-0804">Transcription</keyword>